<feature type="transmembrane region" description="Helical" evidence="2">
    <location>
        <begin position="47"/>
        <end position="68"/>
    </location>
</feature>
<proteinExistence type="predicted"/>
<keyword evidence="2" id="KW-1133">Transmembrane helix</keyword>
<evidence type="ECO:0000256" key="2">
    <source>
        <dbReference type="SAM" id="Phobius"/>
    </source>
</evidence>
<feature type="region of interest" description="Disordered" evidence="1">
    <location>
        <begin position="1"/>
        <end position="42"/>
    </location>
</feature>
<comment type="caution">
    <text evidence="3">The sequence shown here is derived from an EMBL/GenBank/DDBJ whole genome shotgun (WGS) entry which is preliminary data.</text>
</comment>
<keyword evidence="2" id="KW-0812">Transmembrane</keyword>
<keyword evidence="2" id="KW-0472">Membrane</keyword>
<organism evidence="3 4">
    <name type="scientific">Kibdelosporangium aridum</name>
    <dbReference type="NCBI Taxonomy" id="2030"/>
    <lineage>
        <taxon>Bacteria</taxon>
        <taxon>Bacillati</taxon>
        <taxon>Actinomycetota</taxon>
        <taxon>Actinomycetes</taxon>
        <taxon>Pseudonocardiales</taxon>
        <taxon>Pseudonocardiaceae</taxon>
        <taxon>Kibdelosporangium</taxon>
    </lineage>
</organism>
<evidence type="ECO:0000313" key="4">
    <source>
        <dbReference type="Proteomes" id="UP000287547"/>
    </source>
</evidence>
<name>A0A428YMJ0_KIBAR</name>
<evidence type="ECO:0000256" key="1">
    <source>
        <dbReference type="SAM" id="MobiDB-lite"/>
    </source>
</evidence>
<protein>
    <submittedName>
        <fullName evidence="3">Uncharacterized protein</fullName>
    </submittedName>
</protein>
<gene>
    <name evidence="3" type="ORF">DMH04_46060</name>
</gene>
<feature type="compositionally biased region" description="Polar residues" evidence="1">
    <location>
        <begin position="12"/>
        <end position="21"/>
    </location>
</feature>
<accession>A0A428YMJ0</accession>
<dbReference type="AlphaFoldDB" id="A0A428YMJ0"/>
<dbReference type="EMBL" id="QHKI01000071">
    <property type="protein sequence ID" value="RSM69212.1"/>
    <property type="molecule type" value="Genomic_DNA"/>
</dbReference>
<dbReference type="Proteomes" id="UP000287547">
    <property type="component" value="Unassembled WGS sequence"/>
</dbReference>
<sequence>MRVVSDPYRPGQYNSPDQTTRIPRVPSHPAAPPSRAPEPGKNKTREYVLKGLGLVLVAVVSGMLWWLIQQSGNAPDSTTQPTEQAQPQTKFKFVKHEQGAAPVRDSNCARVSYEDVKTFFEKKPCTEVVRELYTTTVDGKKVYSSVAVVRMSNAADAAELKKLTETDGTGNVNDLVKDGRVKVNGLRSLAGGAFASKLSGNDVIIVESDIEGGSKKADEAKLEEVSTDALAFGEQLKKTS</sequence>
<evidence type="ECO:0000313" key="3">
    <source>
        <dbReference type="EMBL" id="RSM69212.1"/>
    </source>
</evidence>
<reference evidence="3 4" key="1">
    <citation type="submission" date="2018-05" db="EMBL/GenBank/DDBJ databases">
        <title>Evolution of GPA BGCs.</title>
        <authorList>
            <person name="Waglechner N."/>
            <person name="Wright G.D."/>
        </authorList>
    </citation>
    <scope>NUCLEOTIDE SEQUENCE [LARGE SCALE GENOMIC DNA]</scope>
    <source>
        <strain evidence="3 4">A82846</strain>
    </source>
</reference>